<accession>A0A8H7MEF2</accession>
<protein>
    <recommendedName>
        <fullName evidence="1">Heterokaryon incompatibility domain-containing protein</fullName>
    </recommendedName>
</protein>
<dbReference type="OrthoDB" id="3491814at2759"/>
<evidence type="ECO:0000259" key="1">
    <source>
        <dbReference type="Pfam" id="PF06985"/>
    </source>
</evidence>
<dbReference type="AlphaFoldDB" id="A0A8H7MEF2"/>
<dbReference type="Proteomes" id="UP000651452">
    <property type="component" value="Unassembled WGS sequence"/>
</dbReference>
<dbReference type="PANTHER" id="PTHR24148">
    <property type="entry name" value="ANKYRIN REPEAT DOMAIN-CONTAINING PROTEIN 39 HOMOLOG-RELATED"/>
    <property type="match status" value="1"/>
</dbReference>
<gene>
    <name evidence="2" type="ORF">EKO04_008666</name>
</gene>
<evidence type="ECO:0000313" key="3">
    <source>
        <dbReference type="Proteomes" id="UP000651452"/>
    </source>
</evidence>
<sequence length="288" mass="33279">MQREETDDWFWIDQICINQDDQQEKSQQVCRMADLYGKARKVLMWLGTSFEGSDDLMDFIPDVVGDGEKPVSDSVQAYLLQCLRTEDTGGLQRDDDERTEPNGDDRINKFGNYRHGPDAEINRLRSLDKKKTRQTAYRARVEEFRTKYGLACQRLVGLGYFRRVWVIQEITLSSNRVIRIGSKSASWEDVTRFLDYICNPDNRTIDSLNSWSIKRITYLGNIWECGLGSGTASDNQQQERGWYSVLSFVLTSQCTDTRDKAFQCLGYFQRGSISIRTTNWKGTRLCAS</sequence>
<dbReference type="InterPro" id="IPR052895">
    <property type="entry name" value="HetReg/Transcr_Mod"/>
</dbReference>
<reference evidence="2" key="1">
    <citation type="submission" date="2018-12" db="EMBL/GenBank/DDBJ databases">
        <authorList>
            <person name="Syme R.A."/>
            <person name="Farfan-Caceres L."/>
            <person name="Lichtenzveig J."/>
        </authorList>
    </citation>
    <scope>NUCLEOTIDE SEQUENCE</scope>
    <source>
        <strain evidence="2">Al4</strain>
    </source>
</reference>
<feature type="domain" description="Heterokaryon incompatibility" evidence="1">
    <location>
        <begin position="3"/>
        <end position="169"/>
    </location>
</feature>
<keyword evidence="3" id="KW-1185">Reference proteome</keyword>
<comment type="caution">
    <text evidence="2">The sequence shown here is derived from an EMBL/GenBank/DDBJ whole genome shotgun (WGS) entry which is preliminary data.</text>
</comment>
<reference evidence="2" key="2">
    <citation type="submission" date="2020-09" db="EMBL/GenBank/DDBJ databases">
        <title>Reference genome assembly for Australian Ascochyta lentis isolate Al4.</title>
        <authorList>
            <person name="Lee R.C."/>
            <person name="Farfan-Caceres L.M."/>
            <person name="Debler J.W."/>
            <person name="Williams A.H."/>
            <person name="Henares B.M."/>
        </authorList>
    </citation>
    <scope>NUCLEOTIDE SEQUENCE</scope>
    <source>
        <strain evidence="2">Al4</strain>
    </source>
</reference>
<organism evidence="2 3">
    <name type="scientific">Ascochyta lentis</name>
    <dbReference type="NCBI Taxonomy" id="205686"/>
    <lineage>
        <taxon>Eukaryota</taxon>
        <taxon>Fungi</taxon>
        <taxon>Dikarya</taxon>
        <taxon>Ascomycota</taxon>
        <taxon>Pezizomycotina</taxon>
        <taxon>Dothideomycetes</taxon>
        <taxon>Pleosporomycetidae</taxon>
        <taxon>Pleosporales</taxon>
        <taxon>Pleosporineae</taxon>
        <taxon>Didymellaceae</taxon>
        <taxon>Ascochyta</taxon>
    </lineage>
</organism>
<dbReference type="InterPro" id="IPR010730">
    <property type="entry name" value="HET"/>
</dbReference>
<name>A0A8H7MEF2_9PLEO</name>
<dbReference type="Pfam" id="PF06985">
    <property type="entry name" value="HET"/>
    <property type="match status" value="1"/>
</dbReference>
<proteinExistence type="predicted"/>
<dbReference type="EMBL" id="RZGK01000016">
    <property type="protein sequence ID" value="KAF9693249.1"/>
    <property type="molecule type" value="Genomic_DNA"/>
</dbReference>
<dbReference type="PANTHER" id="PTHR24148:SF73">
    <property type="entry name" value="HET DOMAIN PROTEIN (AFU_ORTHOLOGUE AFUA_8G01020)"/>
    <property type="match status" value="1"/>
</dbReference>
<evidence type="ECO:0000313" key="2">
    <source>
        <dbReference type="EMBL" id="KAF9693249.1"/>
    </source>
</evidence>